<dbReference type="PANTHER" id="PTHR36513">
    <property type="entry name" value="ABC TRANSMEMBRANE TYPE-1 DOMAIN-CONTAINING PROTEIN"/>
    <property type="match status" value="1"/>
</dbReference>
<keyword evidence="3" id="KW-1185">Reference proteome</keyword>
<proteinExistence type="predicted"/>
<gene>
    <name evidence="2" type="ORF">GU920_07110</name>
</gene>
<reference evidence="3" key="1">
    <citation type="submission" date="2020-01" db="EMBL/GenBank/DDBJ databases">
        <title>Sphingomonas sp. strain CSW-10.</title>
        <authorList>
            <person name="Chen W.-M."/>
        </authorList>
    </citation>
    <scope>NUCLEOTIDE SEQUENCE [LARGE SCALE GENOMIC DNA]</scope>
    <source>
        <strain evidence="3">CCP-1</strain>
    </source>
</reference>
<comment type="caution">
    <text evidence="2">The sequence shown here is derived from an EMBL/GenBank/DDBJ whole genome shotgun (WGS) entry which is preliminary data.</text>
</comment>
<dbReference type="SUPFAM" id="SSF53474">
    <property type="entry name" value="alpha/beta-Hydrolases"/>
    <property type="match status" value="1"/>
</dbReference>
<evidence type="ECO:0000313" key="2">
    <source>
        <dbReference type="EMBL" id="NBE07298.1"/>
    </source>
</evidence>
<dbReference type="RefSeq" id="WP_161766221.1">
    <property type="nucleotide sequence ID" value="NZ_JAAATW010000001.1"/>
</dbReference>
<sequence>MRPIRFLVLALCLAACTPRGTMVVVPPETVEGTINRVFVGSTRGLESTGVFGGGRSEEMRFARYDVAVPPDRAPGEIKYARPRSANVTTDFVTTGQRIYSADADFRSDLREALAQNGREAIIFVHGFNTTFTEGLYRIAQLKHDLEVPGVALHYSWPSAAEPLGYVYDRDSVMFARDGLQSLMREAIAAGATRVTLVAHSMGSFLTMEVLRDVALRDGAIMPQLRGVVLISPDIDVEVFRSQAKDIGTLPQPFLIFGSDRDRVLRLSALITGQRGRLGSLDNVDQLSDLEVTYLDVGAFSQGSGHFVPGTSPGLIRLLSRISDVDTAFGNDAAGRPGLLPGVILTARSATRIILTPVAEITGDALN</sequence>
<dbReference type="InterPro" id="IPR010297">
    <property type="entry name" value="DUF900_hydrolase"/>
</dbReference>
<organism evidence="2 3">
    <name type="scientific">Paragemmobacter ruber</name>
    <dbReference type="NCBI Taxonomy" id="1985673"/>
    <lineage>
        <taxon>Bacteria</taxon>
        <taxon>Pseudomonadati</taxon>
        <taxon>Pseudomonadota</taxon>
        <taxon>Alphaproteobacteria</taxon>
        <taxon>Rhodobacterales</taxon>
        <taxon>Paracoccaceae</taxon>
        <taxon>Paragemmobacter</taxon>
    </lineage>
</organism>
<name>A0ABW9Y471_9RHOB</name>
<evidence type="ECO:0000256" key="1">
    <source>
        <dbReference type="SAM" id="SignalP"/>
    </source>
</evidence>
<keyword evidence="2" id="KW-0378">Hydrolase</keyword>
<dbReference type="InterPro" id="IPR029058">
    <property type="entry name" value="AB_hydrolase_fold"/>
</dbReference>
<evidence type="ECO:0000313" key="3">
    <source>
        <dbReference type="Proteomes" id="UP001517376"/>
    </source>
</evidence>
<accession>A0ABW9Y471</accession>
<keyword evidence="1" id="KW-0732">Signal</keyword>
<dbReference type="Proteomes" id="UP001517376">
    <property type="component" value="Unassembled WGS sequence"/>
</dbReference>
<dbReference type="Pfam" id="PF05990">
    <property type="entry name" value="DUF900"/>
    <property type="match status" value="1"/>
</dbReference>
<feature type="signal peptide" evidence="1">
    <location>
        <begin position="1"/>
        <end position="21"/>
    </location>
</feature>
<feature type="chain" id="PRO_5046442495" evidence="1">
    <location>
        <begin position="22"/>
        <end position="366"/>
    </location>
</feature>
<dbReference type="GO" id="GO:0016787">
    <property type="term" value="F:hydrolase activity"/>
    <property type="evidence" value="ECO:0007669"/>
    <property type="project" value="UniProtKB-KW"/>
</dbReference>
<dbReference type="Gene3D" id="3.40.50.1820">
    <property type="entry name" value="alpha/beta hydrolase"/>
    <property type="match status" value="1"/>
</dbReference>
<dbReference type="PANTHER" id="PTHR36513:SF1">
    <property type="entry name" value="TRANSMEMBRANE PROTEIN"/>
    <property type="match status" value="1"/>
</dbReference>
<protein>
    <submittedName>
        <fullName evidence="2">Alpha/beta fold hydrolase</fullName>
    </submittedName>
</protein>
<dbReference type="EMBL" id="JAAATW010000001">
    <property type="protein sequence ID" value="NBE07298.1"/>
    <property type="molecule type" value="Genomic_DNA"/>
</dbReference>